<evidence type="ECO:0000313" key="13">
    <source>
        <dbReference type="Proteomes" id="UP000030647"/>
    </source>
</evidence>
<dbReference type="EMBL" id="KI271582">
    <property type="protein sequence ID" value="ERL66390.1"/>
    <property type="molecule type" value="Genomic_DNA"/>
</dbReference>
<feature type="domain" description="Putative mannosyltransferase YkcA/B-like C-terminal" evidence="11">
    <location>
        <begin position="672"/>
        <end position="754"/>
    </location>
</feature>
<evidence type="ECO:0000256" key="4">
    <source>
        <dbReference type="ARBA" id="ARBA00022679"/>
    </source>
</evidence>
<feature type="compositionally biased region" description="Low complexity" evidence="8">
    <location>
        <begin position="362"/>
        <end position="371"/>
    </location>
</feature>
<feature type="compositionally biased region" description="Gly residues" evidence="8">
    <location>
        <begin position="774"/>
        <end position="791"/>
    </location>
</feature>
<feature type="compositionally biased region" description="Low complexity" evidence="8">
    <location>
        <begin position="305"/>
        <end position="354"/>
    </location>
</feature>
<feature type="compositionally biased region" description="Polar residues" evidence="8">
    <location>
        <begin position="793"/>
        <end position="803"/>
    </location>
</feature>
<dbReference type="PANTHER" id="PTHR33908:SF3">
    <property type="entry name" value="UNDECAPRENYL PHOSPHATE-ALPHA-4-AMINO-4-DEOXY-L-ARABINOSE ARABINOSYL TRANSFERASE"/>
    <property type="match status" value="1"/>
</dbReference>
<feature type="transmembrane region" description="Helical" evidence="9">
    <location>
        <begin position="20"/>
        <end position="40"/>
    </location>
</feature>
<evidence type="ECO:0000256" key="5">
    <source>
        <dbReference type="ARBA" id="ARBA00022692"/>
    </source>
</evidence>
<feature type="transmembrane region" description="Helical" evidence="9">
    <location>
        <begin position="589"/>
        <end position="607"/>
    </location>
</feature>
<accession>U4TSI9</accession>
<protein>
    <submittedName>
        <fullName evidence="12">YycA</fullName>
    </submittedName>
</protein>
<feature type="region of interest" description="Disordered" evidence="8">
    <location>
        <begin position="289"/>
        <end position="453"/>
    </location>
</feature>
<dbReference type="PANTHER" id="PTHR33908">
    <property type="entry name" value="MANNOSYLTRANSFERASE YKCB-RELATED"/>
    <property type="match status" value="1"/>
</dbReference>
<feature type="domain" description="Glycosyltransferase RgtA/B/C/D-like" evidence="10">
    <location>
        <begin position="77"/>
        <end position="235"/>
    </location>
</feature>
<organism evidence="12 13">
    <name type="scientific">Schleiferilactobacillus shenzhenensis LY-73</name>
    <dbReference type="NCBI Taxonomy" id="1231336"/>
    <lineage>
        <taxon>Bacteria</taxon>
        <taxon>Bacillati</taxon>
        <taxon>Bacillota</taxon>
        <taxon>Bacilli</taxon>
        <taxon>Lactobacillales</taxon>
        <taxon>Lactobacillaceae</taxon>
        <taxon>Schleiferilactobacillus</taxon>
    </lineage>
</organism>
<dbReference type="Pfam" id="PF24878">
    <property type="entry name" value="YkcB_C"/>
    <property type="match status" value="1"/>
</dbReference>
<dbReference type="GO" id="GO:0010041">
    <property type="term" value="P:response to iron(III) ion"/>
    <property type="evidence" value="ECO:0007669"/>
    <property type="project" value="TreeGrafter"/>
</dbReference>
<dbReference type="STRING" id="1231336.L248_0069"/>
<evidence type="ECO:0000256" key="8">
    <source>
        <dbReference type="SAM" id="MobiDB-lite"/>
    </source>
</evidence>
<feature type="transmembrane region" description="Helical" evidence="9">
    <location>
        <begin position="153"/>
        <end position="169"/>
    </location>
</feature>
<evidence type="ECO:0000256" key="7">
    <source>
        <dbReference type="ARBA" id="ARBA00023136"/>
    </source>
</evidence>
<keyword evidence="7 9" id="KW-0472">Membrane</keyword>
<feature type="transmembrane region" description="Helical" evidence="9">
    <location>
        <begin position="95"/>
        <end position="119"/>
    </location>
</feature>
<keyword evidence="6 9" id="KW-1133">Transmembrane helix</keyword>
<feature type="compositionally biased region" description="Low complexity" evidence="8">
    <location>
        <begin position="764"/>
        <end position="773"/>
    </location>
</feature>
<keyword evidence="13" id="KW-1185">Reference proteome</keyword>
<keyword evidence="3" id="KW-0328">Glycosyltransferase</keyword>
<proteinExistence type="predicted"/>
<evidence type="ECO:0000256" key="1">
    <source>
        <dbReference type="ARBA" id="ARBA00004651"/>
    </source>
</evidence>
<keyword evidence="2" id="KW-1003">Cell membrane</keyword>
<feature type="compositionally biased region" description="Low complexity" evidence="8">
    <location>
        <begin position="380"/>
        <end position="404"/>
    </location>
</feature>
<evidence type="ECO:0000259" key="10">
    <source>
        <dbReference type="Pfam" id="PF13231"/>
    </source>
</evidence>
<evidence type="ECO:0000256" key="9">
    <source>
        <dbReference type="SAM" id="Phobius"/>
    </source>
</evidence>
<dbReference type="GO" id="GO:0016763">
    <property type="term" value="F:pentosyltransferase activity"/>
    <property type="evidence" value="ECO:0007669"/>
    <property type="project" value="TreeGrafter"/>
</dbReference>
<keyword evidence="4" id="KW-0808">Transferase</keyword>
<reference evidence="13" key="1">
    <citation type="journal article" date="2013" name="Genome Announc.">
        <title>Whole-Genome Sequencing of Lactobacillus shenzhenensis Strain LY-73T.</title>
        <authorList>
            <person name="Lin Z."/>
            <person name="Liu Z."/>
            <person name="Yang R."/>
            <person name="Zou Y."/>
            <person name="Wan D."/>
            <person name="Chen J."/>
            <person name="Guo M."/>
            <person name="Zhao J."/>
            <person name="Fang C."/>
            <person name="Yang R."/>
            <person name="Liu F."/>
        </authorList>
    </citation>
    <scope>NUCLEOTIDE SEQUENCE [LARGE SCALE GENOMIC DNA]</scope>
    <source>
        <strain evidence="13">LY-73</strain>
    </source>
</reference>
<feature type="compositionally biased region" description="Gly residues" evidence="8">
    <location>
        <begin position="294"/>
        <end position="304"/>
    </location>
</feature>
<sequence>MQANTRHPAPPTIRKKQRRIDWWLVAVLILAAFLYAWNIWEAGSANDYYTAAVVSMTKSWHNFWYGAFDPAGFITVDKPPVALWFMAISGKIFGVYGWSVVLPSVLFGIGSVYLIYAMVKRQFGAWPARLSALVMTLTPIVVADSRTNNMDATLIYFMLLATDCLFLAVQKKRPWLVVVSFALIGVSFNIKMLQAFMILPALILFYWLASTQPWKKRLVTFTGAAAALAVFTLAWPLQVDSTSAASRPYIGSSDKNSVMDLAFGYNGSERLLGQTSGIGGTFGAGMTGKTNGKTTGGMPGGTAPGAGTTKKGTTTAKSKTTTKKSGTTAQAATGTPPSGTKAPSSAKGGTPPSGTKGGTPPSGGKAPSGTKAPSSTKQGTTANKNTTTKKSTTTKSKSKTALTAQGGTPPKNFKGGKRGNFTPPTGGKGRQGGPGGMGGNRRGGRGGMGGGGGAFNIGTAGPLRVFQSALGPQISWLLPMALIGFISAFVYYVDRKRKWWQLSMQQKHLGYWLAWLVPVMGFFSIASFFHPYYMIMLAPPIAVLAGIGLYTMFKQFRGSWKKWTTYLLPVGIAVTVALQAWYLTQYYTVWPWVLIIAGILVIAGLLATRLRRFRKTMVGVTLVTLLAAPGFWSITPTLAGESVAIPTAGPDLLSQGGNASGGLGSGSVNSGLLKYLEAHQGSAKYLFAVSDASTAAPYIIKTGKAVMALGGFNGTDPTLTLAQFKTLVKNGELKYYYSSGKNSNTTIAKWVAKNGKKIAASKYGSSTTSQSSGRQGGPGGGGGFGGMGGSGTLYQLSASDVDE</sequence>
<evidence type="ECO:0000256" key="3">
    <source>
        <dbReference type="ARBA" id="ARBA00022676"/>
    </source>
</evidence>
<gene>
    <name evidence="12" type="primary">yycA</name>
    <name evidence="12" type="ORF">L248_0069</name>
</gene>
<dbReference type="Pfam" id="PF13231">
    <property type="entry name" value="PMT_2"/>
    <property type="match status" value="1"/>
</dbReference>
<dbReference type="InterPro" id="IPR050297">
    <property type="entry name" value="LipidA_mod_glycosyltrf_83"/>
</dbReference>
<dbReference type="GO" id="GO:0009103">
    <property type="term" value="P:lipopolysaccharide biosynthetic process"/>
    <property type="evidence" value="ECO:0007669"/>
    <property type="project" value="UniProtKB-ARBA"/>
</dbReference>
<dbReference type="HOGENOM" id="CLU_007261_1_0_9"/>
<feature type="transmembrane region" description="Helical" evidence="9">
    <location>
        <begin position="565"/>
        <end position="583"/>
    </location>
</feature>
<feature type="transmembrane region" description="Helical" evidence="9">
    <location>
        <begin position="175"/>
        <end position="206"/>
    </location>
</feature>
<evidence type="ECO:0000313" key="12">
    <source>
        <dbReference type="EMBL" id="ERL66390.1"/>
    </source>
</evidence>
<feature type="region of interest" description="Disordered" evidence="8">
    <location>
        <begin position="763"/>
        <end position="803"/>
    </location>
</feature>
<evidence type="ECO:0000256" key="6">
    <source>
        <dbReference type="ARBA" id="ARBA00022989"/>
    </source>
</evidence>
<feature type="transmembrane region" description="Helical" evidence="9">
    <location>
        <begin position="474"/>
        <end position="493"/>
    </location>
</feature>
<dbReference type="InterPro" id="IPR056785">
    <property type="entry name" value="YkcA/B-like_C"/>
</dbReference>
<feature type="transmembrane region" description="Helical" evidence="9">
    <location>
        <begin position="509"/>
        <end position="526"/>
    </location>
</feature>
<feature type="compositionally biased region" description="Gly residues" evidence="8">
    <location>
        <begin position="426"/>
        <end position="453"/>
    </location>
</feature>
<feature type="transmembrane region" description="Helical" evidence="9">
    <location>
        <begin position="532"/>
        <end position="553"/>
    </location>
</feature>
<keyword evidence="5 9" id="KW-0812">Transmembrane</keyword>
<dbReference type="InterPro" id="IPR038731">
    <property type="entry name" value="RgtA/B/C-like"/>
</dbReference>
<evidence type="ECO:0000259" key="11">
    <source>
        <dbReference type="Pfam" id="PF24878"/>
    </source>
</evidence>
<dbReference type="eggNOG" id="COG1807">
    <property type="taxonomic scope" value="Bacteria"/>
</dbReference>
<feature type="transmembrane region" description="Helical" evidence="9">
    <location>
        <begin position="218"/>
        <end position="237"/>
    </location>
</feature>
<dbReference type="Proteomes" id="UP000030647">
    <property type="component" value="Unassembled WGS sequence"/>
</dbReference>
<dbReference type="AlphaFoldDB" id="U4TSI9"/>
<dbReference type="GO" id="GO:0005886">
    <property type="term" value="C:plasma membrane"/>
    <property type="evidence" value="ECO:0007669"/>
    <property type="project" value="UniProtKB-SubCell"/>
</dbReference>
<name>U4TSI9_9LACO</name>
<comment type="subcellular location">
    <subcellularLocation>
        <location evidence="1">Cell membrane</location>
        <topology evidence="1">Multi-pass membrane protein</topology>
    </subcellularLocation>
</comment>
<evidence type="ECO:0000256" key="2">
    <source>
        <dbReference type="ARBA" id="ARBA00022475"/>
    </source>
</evidence>